<evidence type="ECO:0000313" key="4">
    <source>
        <dbReference type="EMBL" id="SDJ63310.1"/>
    </source>
</evidence>
<protein>
    <submittedName>
        <fullName evidence="4">Transcriptional regulator, XRE family with cupin sensor</fullName>
    </submittedName>
</protein>
<gene>
    <name evidence="3" type="ORF">AF333_17720</name>
    <name evidence="4" type="ORF">SAMN04487909_1238</name>
</gene>
<dbReference type="GO" id="GO:0003677">
    <property type="term" value="F:DNA binding"/>
    <property type="evidence" value="ECO:0007669"/>
    <property type="project" value="UniProtKB-KW"/>
</dbReference>
<dbReference type="InterPro" id="IPR014710">
    <property type="entry name" value="RmlC-like_jellyroll"/>
</dbReference>
<evidence type="ECO:0000256" key="1">
    <source>
        <dbReference type="ARBA" id="ARBA00023125"/>
    </source>
</evidence>
<name>A0A0D1XUA2_ANEMI</name>
<dbReference type="InterPro" id="IPR010982">
    <property type="entry name" value="Lambda_DNA-bd_dom_sf"/>
</dbReference>
<sequence>MDIGRKIKDLRESKSYSVRELAKLCELSPSLVSQVERNVASPSIASLVKIAEVLNVPVGHFFEEQEKRSHIVRKHERRKLIYPDHAAMYELATPQELDGELRVLIVTLKSKQYSSMERISHHDDKEICFVLKGKVTVEFENSSFVLEEGDSIVFNSQNPHRFYNPSEDEVQFQLVVLK</sequence>
<dbReference type="AlphaFoldDB" id="A0A0D1XUA2"/>
<proteinExistence type="predicted"/>
<dbReference type="SUPFAM" id="SSF47413">
    <property type="entry name" value="lambda repressor-like DNA-binding domains"/>
    <property type="match status" value="1"/>
</dbReference>
<dbReference type="InterPro" id="IPR001387">
    <property type="entry name" value="Cro/C1-type_HTH"/>
</dbReference>
<dbReference type="PATRIC" id="fig|47500.8.peg.4828"/>
<dbReference type="Proteomes" id="UP000182836">
    <property type="component" value="Unassembled WGS sequence"/>
</dbReference>
<dbReference type="CDD" id="cd02209">
    <property type="entry name" value="cupin_XRE_C"/>
    <property type="match status" value="1"/>
</dbReference>
<dbReference type="InterPro" id="IPR011051">
    <property type="entry name" value="RmlC_Cupin_sf"/>
</dbReference>
<dbReference type="SUPFAM" id="SSF51182">
    <property type="entry name" value="RmlC-like cupins"/>
    <property type="match status" value="1"/>
</dbReference>
<reference evidence="3 5" key="1">
    <citation type="submission" date="2015-07" db="EMBL/GenBank/DDBJ databases">
        <title>Fjat-14205 dsm 2895.</title>
        <authorList>
            <person name="Liu B."/>
            <person name="Wang J."/>
            <person name="Zhu Y."/>
            <person name="Liu G."/>
            <person name="Chen Q."/>
            <person name="Chen Z."/>
            <person name="Lan J."/>
            <person name="Che J."/>
            <person name="Ge C."/>
            <person name="Shi H."/>
            <person name="Pan Z."/>
            <person name="Liu X."/>
        </authorList>
    </citation>
    <scope>NUCLEOTIDE SEQUENCE [LARGE SCALE GENOMIC DNA]</scope>
    <source>
        <strain evidence="3 5">DSM 2895</strain>
    </source>
</reference>
<reference evidence="4 6" key="2">
    <citation type="submission" date="2016-10" db="EMBL/GenBank/DDBJ databases">
        <authorList>
            <person name="de Groot N.N."/>
        </authorList>
    </citation>
    <scope>NUCLEOTIDE SEQUENCE [LARGE SCALE GENOMIC DNA]</scope>
    <source>
        <strain evidence="4 6">DSM 2895</strain>
    </source>
</reference>
<organism evidence="3 5">
    <name type="scientific">Aneurinibacillus migulanus</name>
    <name type="common">Bacillus migulanus</name>
    <dbReference type="NCBI Taxonomy" id="47500"/>
    <lineage>
        <taxon>Bacteria</taxon>
        <taxon>Bacillati</taxon>
        <taxon>Bacillota</taxon>
        <taxon>Bacilli</taxon>
        <taxon>Bacillales</taxon>
        <taxon>Paenibacillaceae</taxon>
        <taxon>Aneurinibacillus group</taxon>
        <taxon>Aneurinibacillus</taxon>
    </lineage>
</organism>
<dbReference type="Proteomes" id="UP000037269">
    <property type="component" value="Unassembled WGS sequence"/>
</dbReference>
<dbReference type="PANTHER" id="PTHR46797">
    <property type="entry name" value="HTH-TYPE TRANSCRIPTIONAL REGULATOR"/>
    <property type="match status" value="1"/>
</dbReference>
<dbReference type="InterPro" id="IPR013096">
    <property type="entry name" value="Cupin_2"/>
</dbReference>
<accession>A0A0D1XUA2</accession>
<dbReference type="Gene3D" id="1.10.260.40">
    <property type="entry name" value="lambda repressor-like DNA-binding domains"/>
    <property type="match status" value="1"/>
</dbReference>
<dbReference type="OrthoDB" id="34624at2"/>
<evidence type="ECO:0000313" key="3">
    <source>
        <dbReference type="EMBL" id="KON97040.1"/>
    </source>
</evidence>
<evidence type="ECO:0000259" key="2">
    <source>
        <dbReference type="PROSITE" id="PS50943"/>
    </source>
</evidence>
<evidence type="ECO:0000313" key="6">
    <source>
        <dbReference type="Proteomes" id="UP000182836"/>
    </source>
</evidence>
<dbReference type="GO" id="GO:0005829">
    <property type="term" value="C:cytosol"/>
    <property type="evidence" value="ECO:0007669"/>
    <property type="project" value="TreeGrafter"/>
</dbReference>
<dbReference type="Gene3D" id="2.60.120.10">
    <property type="entry name" value="Jelly Rolls"/>
    <property type="match status" value="1"/>
</dbReference>
<dbReference type="CDD" id="cd00093">
    <property type="entry name" value="HTH_XRE"/>
    <property type="match status" value="1"/>
</dbReference>
<dbReference type="EMBL" id="FNED01000023">
    <property type="protein sequence ID" value="SDJ63310.1"/>
    <property type="molecule type" value="Genomic_DNA"/>
</dbReference>
<dbReference type="EMBL" id="LGUG01000004">
    <property type="protein sequence ID" value="KON97040.1"/>
    <property type="molecule type" value="Genomic_DNA"/>
</dbReference>
<dbReference type="GO" id="GO:0003700">
    <property type="term" value="F:DNA-binding transcription factor activity"/>
    <property type="evidence" value="ECO:0007669"/>
    <property type="project" value="TreeGrafter"/>
</dbReference>
<keyword evidence="1" id="KW-0238">DNA-binding</keyword>
<dbReference type="PROSITE" id="PS50943">
    <property type="entry name" value="HTH_CROC1"/>
    <property type="match status" value="1"/>
</dbReference>
<keyword evidence="5" id="KW-1185">Reference proteome</keyword>
<dbReference type="InterPro" id="IPR050807">
    <property type="entry name" value="TransReg_Diox_bact_type"/>
</dbReference>
<dbReference type="SMART" id="SM00530">
    <property type="entry name" value="HTH_XRE"/>
    <property type="match status" value="1"/>
</dbReference>
<dbReference type="GeneID" id="42307003"/>
<dbReference type="RefSeq" id="WP_043064667.1">
    <property type="nucleotide sequence ID" value="NZ_BJOA01000310.1"/>
</dbReference>
<evidence type="ECO:0000313" key="5">
    <source>
        <dbReference type="Proteomes" id="UP000037269"/>
    </source>
</evidence>
<dbReference type="Pfam" id="PF07883">
    <property type="entry name" value="Cupin_2"/>
    <property type="match status" value="1"/>
</dbReference>
<feature type="domain" description="HTH cro/C1-type" evidence="2">
    <location>
        <begin position="7"/>
        <end position="61"/>
    </location>
</feature>
<dbReference type="STRING" id="47500.AF333_17720"/>
<dbReference type="Pfam" id="PF01381">
    <property type="entry name" value="HTH_3"/>
    <property type="match status" value="1"/>
</dbReference>
<dbReference type="PANTHER" id="PTHR46797:SF1">
    <property type="entry name" value="METHYLPHOSPHONATE SYNTHASE"/>
    <property type="match status" value="1"/>
</dbReference>